<feature type="transmembrane region" description="Helical" evidence="6">
    <location>
        <begin position="43"/>
        <end position="60"/>
    </location>
</feature>
<evidence type="ECO:0000256" key="6">
    <source>
        <dbReference type="SAM" id="Phobius"/>
    </source>
</evidence>
<proteinExistence type="predicted"/>
<accession>A0A6F8SHP6</accession>
<reference evidence="8" key="2">
    <citation type="submission" date="2020-03" db="EMBL/GenBank/DDBJ databases">
        <title>Complete Genome Sequence of Adlercreutzia sp. strain 8CFCBH1 Producing Equol, Isolated from Healthy Japanese Feces.</title>
        <authorList>
            <person name="Ogata Y."/>
            <person name="Sakamoto M."/>
            <person name="Ohkuma M."/>
            <person name="Hattori M."/>
            <person name="Suda W."/>
        </authorList>
    </citation>
    <scope>NUCLEOTIDE SEQUENCE [LARGE SCALE GENOMIC DNA]</scope>
    <source>
        <strain evidence="8">8CFCBH1</strain>
    </source>
</reference>
<keyword evidence="8" id="KW-1185">Reference proteome</keyword>
<dbReference type="AlphaFoldDB" id="A0A6F8SHP6"/>
<dbReference type="GO" id="GO:0005886">
    <property type="term" value="C:plasma membrane"/>
    <property type="evidence" value="ECO:0007669"/>
    <property type="project" value="UniProtKB-ARBA"/>
</dbReference>
<dbReference type="PANTHER" id="PTHR34857">
    <property type="entry name" value="SLL0384 PROTEIN"/>
    <property type="match status" value="1"/>
</dbReference>
<evidence type="ECO:0000256" key="5">
    <source>
        <dbReference type="ARBA" id="ARBA00023136"/>
    </source>
</evidence>
<dbReference type="CDD" id="cd16914">
    <property type="entry name" value="EcfT"/>
    <property type="match status" value="1"/>
</dbReference>
<keyword evidence="5 6" id="KW-0472">Membrane</keyword>
<evidence type="ECO:0000256" key="1">
    <source>
        <dbReference type="ARBA" id="ARBA00004141"/>
    </source>
</evidence>
<evidence type="ECO:0000313" key="7">
    <source>
        <dbReference type="EMBL" id="BCA87625.1"/>
    </source>
</evidence>
<evidence type="ECO:0000256" key="2">
    <source>
        <dbReference type="ARBA" id="ARBA00022475"/>
    </source>
</evidence>
<sequence>MTSTVLALKQQQRGILFDPRAKFLALIIVASLLLSIGNEGLMGLVRIVLALVPFVLLVLSRNIKSGVAYIFIYLVAYGLSVVSSMFLSGPLLFLALGATGIMRQFLPGVMMGYWFVSTTTVSEFMAACDRIRLTQSIEIPLVVMMRYFPTIAQDYSQISDAAKMKALGLSQGPITAVENRLVPLLASAVRGGEDLSAAALTRGLGAPIHRTNICEIGFHACDMMLLSVCALGAILVFLIGVA</sequence>
<name>A0A6F8SHP6_9ACTN</name>
<feature type="transmembrane region" description="Helical" evidence="6">
    <location>
        <begin position="67"/>
        <end position="87"/>
    </location>
</feature>
<keyword evidence="4 6" id="KW-1133">Transmembrane helix</keyword>
<keyword evidence="2" id="KW-1003">Cell membrane</keyword>
<dbReference type="Pfam" id="PF02361">
    <property type="entry name" value="CbiQ"/>
    <property type="match status" value="1"/>
</dbReference>
<keyword evidence="3 6" id="KW-0812">Transmembrane</keyword>
<dbReference type="PANTHER" id="PTHR34857:SF2">
    <property type="entry name" value="SLL0384 PROTEIN"/>
    <property type="match status" value="1"/>
</dbReference>
<organism evidence="7 8">
    <name type="scientific">Adlercreutzia hattorii</name>
    <dbReference type="NCBI Taxonomy" id="2707299"/>
    <lineage>
        <taxon>Bacteria</taxon>
        <taxon>Bacillati</taxon>
        <taxon>Actinomycetota</taxon>
        <taxon>Coriobacteriia</taxon>
        <taxon>Eggerthellales</taxon>
        <taxon>Eggerthellaceae</taxon>
        <taxon>Adlercreutzia</taxon>
    </lineage>
</organism>
<evidence type="ECO:0000313" key="8">
    <source>
        <dbReference type="Proteomes" id="UP000501727"/>
    </source>
</evidence>
<dbReference type="KEGG" id="ahat:ADCFC_02440"/>
<dbReference type="RefSeq" id="WP_173111369.1">
    <property type="nucleotide sequence ID" value="NZ_AP022829.1"/>
</dbReference>
<reference evidence="8" key="1">
    <citation type="journal article" date="2020" name="Microbiol. Resour. Announc.">
        <title>Complete Genome Sequence of Adlercreutzia sp. Strain 8CFCBH1, a Potent Producer of Equol, Isolated from Healthy Japanese Feces.</title>
        <authorList>
            <person name="Ogata Y."/>
            <person name="Sakamoto M."/>
            <person name="Ohkuma M."/>
            <person name="Hattori M."/>
            <person name="Suda W."/>
        </authorList>
    </citation>
    <scope>NUCLEOTIDE SEQUENCE [LARGE SCALE GENOMIC DNA]</scope>
    <source>
        <strain evidence="8">8CFCBH1</strain>
    </source>
</reference>
<comment type="subcellular location">
    <subcellularLocation>
        <location evidence="1">Membrane</location>
        <topology evidence="1">Multi-pass membrane protein</topology>
    </subcellularLocation>
</comment>
<dbReference type="EMBL" id="AP022829">
    <property type="protein sequence ID" value="BCA87625.1"/>
    <property type="molecule type" value="Genomic_DNA"/>
</dbReference>
<protein>
    <submittedName>
        <fullName evidence="7">Membrane protein</fullName>
    </submittedName>
</protein>
<dbReference type="InterPro" id="IPR051611">
    <property type="entry name" value="ECF_transporter_component"/>
</dbReference>
<evidence type="ECO:0000256" key="4">
    <source>
        <dbReference type="ARBA" id="ARBA00022989"/>
    </source>
</evidence>
<gene>
    <name evidence="7" type="ORF">ADCFC_01240</name>
</gene>
<feature type="transmembrane region" description="Helical" evidence="6">
    <location>
        <begin position="223"/>
        <end position="241"/>
    </location>
</feature>
<dbReference type="Proteomes" id="UP000501727">
    <property type="component" value="Chromosome"/>
</dbReference>
<feature type="transmembrane region" description="Helical" evidence="6">
    <location>
        <begin position="21"/>
        <end position="37"/>
    </location>
</feature>
<evidence type="ECO:0000256" key="3">
    <source>
        <dbReference type="ARBA" id="ARBA00022692"/>
    </source>
</evidence>
<dbReference type="InterPro" id="IPR003339">
    <property type="entry name" value="ABC/ECF_trnsptr_transmembrane"/>
</dbReference>
<feature type="transmembrane region" description="Helical" evidence="6">
    <location>
        <begin position="93"/>
        <end position="116"/>
    </location>
</feature>